<dbReference type="InterPro" id="IPR006938">
    <property type="entry name" value="DUF624"/>
</dbReference>
<feature type="transmembrane region" description="Helical" evidence="1">
    <location>
        <begin position="20"/>
        <end position="45"/>
    </location>
</feature>
<dbReference type="Pfam" id="PF04854">
    <property type="entry name" value="DUF624"/>
    <property type="match status" value="1"/>
</dbReference>
<evidence type="ECO:0000313" key="3">
    <source>
        <dbReference type="Proteomes" id="UP000824633"/>
    </source>
</evidence>
<protein>
    <recommendedName>
        <fullName evidence="4">DUF624 domain-containing protein</fullName>
    </recommendedName>
</protein>
<gene>
    <name evidence="2" type="ORF">psyc5s11_38320</name>
</gene>
<proteinExistence type="predicted"/>
<feature type="transmembrane region" description="Helical" evidence="1">
    <location>
        <begin position="51"/>
        <end position="74"/>
    </location>
</feature>
<keyword evidence="1" id="KW-0812">Transmembrane</keyword>
<keyword evidence="3" id="KW-1185">Reference proteome</keyword>
<evidence type="ECO:0000313" key="2">
    <source>
        <dbReference type="EMBL" id="BCZ47765.1"/>
    </source>
</evidence>
<dbReference type="Proteomes" id="UP000824633">
    <property type="component" value="Chromosome"/>
</dbReference>
<name>A0ABN6J2X1_9CLOT</name>
<evidence type="ECO:0000256" key="1">
    <source>
        <dbReference type="SAM" id="Phobius"/>
    </source>
</evidence>
<feature type="transmembrane region" description="Helical" evidence="1">
    <location>
        <begin position="197"/>
        <end position="216"/>
    </location>
</feature>
<keyword evidence="1" id="KW-1133">Transmembrane helix</keyword>
<evidence type="ECO:0008006" key="4">
    <source>
        <dbReference type="Google" id="ProtNLM"/>
    </source>
</evidence>
<dbReference type="RefSeq" id="WP_224034084.1">
    <property type="nucleotide sequence ID" value="NZ_AP024849.1"/>
</dbReference>
<reference evidence="3" key="1">
    <citation type="submission" date="2021-07" db="EMBL/GenBank/DDBJ databases">
        <title>Complete genome sequencing of a Clostridium isolate.</title>
        <authorList>
            <person name="Ueki A."/>
            <person name="Tonouchi A."/>
        </authorList>
    </citation>
    <scope>NUCLEOTIDE SEQUENCE [LARGE SCALE GENOMIC DNA]</scope>
    <source>
        <strain evidence="3">C5S11</strain>
    </source>
</reference>
<organism evidence="2 3">
    <name type="scientific">Clostridium gelidum</name>
    <dbReference type="NCBI Taxonomy" id="704125"/>
    <lineage>
        <taxon>Bacteria</taxon>
        <taxon>Bacillati</taxon>
        <taxon>Bacillota</taxon>
        <taxon>Clostridia</taxon>
        <taxon>Eubacteriales</taxon>
        <taxon>Clostridiaceae</taxon>
        <taxon>Clostridium</taxon>
    </lineage>
</organism>
<feature type="transmembrane region" description="Helical" evidence="1">
    <location>
        <begin position="163"/>
        <end position="191"/>
    </location>
</feature>
<keyword evidence="1" id="KW-0472">Membrane</keyword>
<dbReference type="EMBL" id="AP024849">
    <property type="protein sequence ID" value="BCZ47765.1"/>
    <property type="molecule type" value="Genomic_DNA"/>
</dbReference>
<sequence length="236" mass="27266">MSKKREFDDGVVVKFFNYVWCFLLGDFYFWILNIPFIFVALGMIINNTVNVTMIVILMLSSIPIGPALTALLSLMGKLTRDGYTDVTKDFFEAYKVNFKHSVFFWIVGMSILTLAWVELLYLNNNSSLTQVGIIPLVIIFVCIAVGSYIFPIISRFYMKKKEVLILSIICLFKKSYICIVSIATTCVLWVILIKIKLFIILPLFFVSIICYLIMLMEKSMLQDIEEKYNNKDIEVQ</sequence>
<accession>A0ABN6J2X1</accession>
<feature type="transmembrane region" description="Helical" evidence="1">
    <location>
        <begin position="128"/>
        <end position="151"/>
    </location>
</feature>
<feature type="transmembrane region" description="Helical" evidence="1">
    <location>
        <begin position="102"/>
        <end position="122"/>
    </location>
</feature>